<accession>A0A6P0CEK2</accession>
<dbReference type="AlphaFoldDB" id="A0A6P0CEK2"/>
<evidence type="ECO:0000313" key="2">
    <source>
        <dbReference type="Proteomes" id="UP000468591"/>
    </source>
</evidence>
<dbReference type="InterPro" id="IPR049245">
    <property type="entry name" value="DUF6880"/>
</dbReference>
<sequence>MSKKTLNKDNLTELGAERLADLLLEVSTGSADIKRRLRLELSHNVGATELARDVRKRLVSLRKSTSFVGWRKRKSLIKDLRTQVDMITEKIAPEEPTEAFDLLWQFIELAPSVYERVDDSRGDVGDVFRKALARFEDIGPRAFLDPKALASRVWDALRDNGYGEFDGIIGLLAPTLREDGLQALKDLVEAYREMPAEALQDDHEALRFLRDLRSNSGNYVSDQKDRLIKMCLQEIAEAKGDTTAYIAQYSARDLARPDIAAEVAQLLLSQGEVKEALKTLTDADLSGRAFGQKEWDAAYIACLIALDRIDEAQSHRWARFSDTLNPDLLRDYLKVLPDFDDIEAEDKAKAKALDFENLHLALMFFLDWPDLTCAARLIESRADELDGDLYHILTPGAEALREKHPLAAVLLWRAMIDHALTEGRSTRYGHAADHLMDCAAVDDIISDYGSFVPHLSYLENLRTRHDRKTSFWQRVH</sequence>
<dbReference type="Proteomes" id="UP000468591">
    <property type="component" value="Unassembled WGS sequence"/>
</dbReference>
<reference evidence="1 2" key="1">
    <citation type="submission" date="2020-01" db="EMBL/GenBank/DDBJ databases">
        <title>Sulfitobacter sediminilitoris sp. nov., isolated from a tidal flat.</title>
        <authorList>
            <person name="Park S."/>
            <person name="Yoon J.-H."/>
        </authorList>
    </citation>
    <scope>NUCLEOTIDE SEQUENCE [LARGE SCALE GENOMIC DNA]</scope>
    <source>
        <strain evidence="1 2">JBTF-M27</strain>
    </source>
</reference>
<dbReference type="EMBL" id="JAABNT010000018">
    <property type="protein sequence ID" value="NEK24621.1"/>
    <property type="molecule type" value="Genomic_DNA"/>
</dbReference>
<name>A0A6P0CEK2_9RHOB</name>
<evidence type="ECO:0000313" key="1">
    <source>
        <dbReference type="EMBL" id="NEK24621.1"/>
    </source>
</evidence>
<comment type="caution">
    <text evidence="1">The sequence shown here is derived from an EMBL/GenBank/DDBJ whole genome shotgun (WGS) entry which is preliminary data.</text>
</comment>
<protein>
    <submittedName>
        <fullName evidence="1">Uncharacterized protein</fullName>
    </submittedName>
</protein>
<gene>
    <name evidence="1" type="ORF">GV827_19765</name>
</gene>
<proteinExistence type="predicted"/>
<organism evidence="1 2">
    <name type="scientific">Sulfitobacter sediminilitoris</name>
    <dbReference type="NCBI Taxonomy" id="2698830"/>
    <lineage>
        <taxon>Bacteria</taxon>
        <taxon>Pseudomonadati</taxon>
        <taxon>Pseudomonadota</taxon>
        <taxon>Alphaproteobacteria</taxon>
        <taxon>Rhodobacterales</taxon>
        <taxon>Roseobacteraceae</taxon>
        <taxon>Sulfitobacter</taxon>
    </lineage>
</organism>
<keyword evidence="2" id="KW-1185">Reference proteome</keyword>
<dbReference type="RefSeq" id="WP_164355542.1">
    <property type="nucleotide sequence ID" value="NZ_JAABNT010000018.1"/>
</dbReference>
<dbReference type="Pfam" id="PF21810">
    <property type="entry name" value="DUF6880"/>
    <property type="match status" value="1"/>
</dbReference>